<protein>
    <submittedName>
        <fullName evidence="1">Uncharacterized protein</fullName>
    </submittedName>
</protein>
<keyword evidence="2" id="KW-1185">Reference proteome</keyword>
<organism evidence="1 2">
    <name type="scientific">Dreissena polymorpha</name>
    <name type="common">Zebra mussel</name>
    <name type="synonym">Mytilus polymorpha</name>
    <dbReference type="NCBI Taxonomy" id="45954"/>
    <lineage>
        <taxon>Eukaryota</taxon>
        <taxon>Metazoa</taxon>
        <taxon>Spiralia</taxon>
        <taxon>Lophotrochozoa</taxon>
        <taxon>Mollusca</taxon>
        <taxon>Bivalvia</taxon>
        <taxon>Autobranchia</taxon>
        <taxon>Heteroconchia</taxon>
        <taxon>Euheterodonta</taxon>
        <taxon>Imparidentia</taxon>
        <taxon>Neoheterodontei</taxon>
        <taxon>Myida</taxon>
        <taxon>Dreissenoidea</taxon>
        <taxon>Dreissenidae</taxon>
        <taxon>Dreissena</taxon>
    </lineage>
</organism>
<accession>A0A9D4N3H8</accession>
<reference evidence="1" key="1">
    <citation type="journal article" date="2019" name="bioRxiv">
        <title>The Genome of the Zebra Mussel, Dreissena polymorpha: A Resource for Invasive Species Research.</title>
        <authorList>
            <person name="McCartney M.A."/>
            <person name="Auch B."/>
            <person name="Kono T."/>
            <person name="Mallez S."/>
            <person name="Zhang Y."/>
            <person name="Obille A."/>
            <person name="Becker A."/>
            <person name="Abrahante J.E."/>
            <person name="Garbe J."/>
            <person name="Badalamenti J.P."/>
            <person name="Herman A."/>
            <person name="Mangelson H."/>
            <person name="Liachko I."/>
            <person name="Sullivan S."/>
            <person name="Sone E.D."/>
            <person name="Koren S."/>
            <person name="Silverstein K.A.T."/>
            <person name="Beckman K.B."/>
            <person name="Gohl D.M."/>
        </authorList>
    </citation>
    <scope>NUCLEOTIDE SEQUENCE</scope>
    <source>
        <strain evidence="1">Duluth1</strain>
        <tissue evidence="1">Whole animal</tissue>
    </source>
</reference>
<reference evidence="1" key="2">
    <citation type="submission" date="2020-11" db="EMBL/GenBank/DDBJ databases">
        <authorList>
            <person name="McCartney M.A."/>
            <person name="Auch B."/>
            <person name="Kono T."/>
            <person name="Mallez S."/>
            <person name="Becker A."/>
            <person name="Gohl D.M."/>
            <person name="Silverstein K.A.T."/>
            <person name="Koren S."/>
            <person name="Bechman K.B."/>
            <person name="Herman A."/>
            <person name="Abrahante J.E."/>
            <person name="Garbe J."/>
        </authorList>
    </citation>
    <scope>NUCLEOTIDE SEQUENCE</scope>
    <source>
        <strain evidence="1">Duluth1</strain>
        <tissue evidence="1">Whole animal</tissue>
    </source>
</reference>
<evidence type="ECO:0000313" key="1">
    <source>
        <dbReference type="EMBL" id="KAH3887361.1"/>
    </source>
</evidence>
<name>A0A9D4N3H8_DREPO</name>
<evidence type="ECO:0000313" key="2">
    <source>
        <dbReference type="Proteomes" id="UP000828390"/>
    </source>
</evidence>
<dbReference type="Proteomes" id="UP000828390">
    <property type="component" value="Unassembled WGS sequence"/>
</dbReference>
<comment type="caution">
    <text evidence="1">The sequence shown here is derived from an EMBL/GenBank/DDBJ whole genome shotgun (WGS) entry which is preliminary data.</text>
</comment>
<dbReference type="EMBL" id="JAIWYP010000001">
    <property type="protein sequence ID" value="KAH3887361.1"/>
    <property type="molecule type" value="Genomic_DNA"/>
</dbReference>
<proteinExistence type="predicted"/>
<dbReference type="AlphaFoldDB" id="A0A9D4N3H8"/>
<sequence>MVDAMIMMDHTWFQVIESRSGPDHTYSACAQKTQVPLINEEARGQYQLPQEKHINMNIKGLNWMKKPDTPDGPSKRNPF</sequence>
<gene>
    <name evidence="1" type="ORF">DPMN_011377</name>
</gene>